<dbReference type="SUPFAM" id="SSF53474">
    <property type="entry name" value="alpha/beta-Hydrolases"/>
    <property type="match status" value="1"/>
</dbReference>
<dbReference type="InterPro" id="IPR026555">
    <property type="entry name" value="NSL3/Tex30"/>
</dbReference>
<dbReference type="AlphaFoldDB" id="A0A672YXE2"/>
<reference evidence="2" key="1">
    <citation type="submission" date="2019-06" db="EMBL/GenBank/DDBJ databases">
        <authorList>
            <consortium name="Wellcome Sanger Institute Data Sharing"/>
        </authorList>
    </citation>
    <scope>NUCLEOTIDE SEQUENCE [LARGE SCALE GENOMIC DNA]</scope>
</reference>
<name>A0A672YXE2_9TELE</name>
<dbReference type="Gene3D" id="3.40.50.1820">
    <property type="entry name" value="alpha/beta hydrolase"/>
    <property type="match status" value="1"/>
</dbReference>
<dbReference type="InterPro" id="IPR046879">
    <property type="entry name" value="KANL3/Tex30_Abhydrolase"/>
</dbReference>
<feature type="domain" description="KANL3/Tex30 alpha/beta hydrolase-like" evidence="1">
    <location>
        <begin position="16"/>
        <end position="198"/>
    </location>
</feature>
<organism evidence="2 4">
    <name type="scientific">Sphaeramia orbicularis</name>
    <name type="common">orbiculate cardinalfish</name>
    <dbReference type="NCBI Taxonomy" id="375764"/>
    <lineage>
        <taxon>Eukaryota</taxon>
        <taxon>Metazoa</taxon>
        <taxon>Chordata</taxon>
        <taxon>Craniata</taxon>
        <taxon>Vertebrata</taxon>
        <taxon>Euteleostomi</taxon>
        <taxon>Actinopterygii</taxon>
        <taxon>Neopterygii</taxon>
        <taxon>Teleostei</taxon>
        <taxon>Neoteleostei</taxon>
        <taxon>Acanthomorphata</taxon>
        <taxon>Gobiaria</taxon>
        <taxon>Kurtiformes</taxon>
        <taxon>Apogonoidei</taxon>
        <taxon>Apogonidae</taxon>
        <taxon>Apogoninae</taxon>
        <taxon>Sphaeramia</taxon>
    </lineage>
</organism>
<dbReference type="Proteomes" id="UP000472271">
    <property type="component" value="Chromosome 21"/>
</dbReference>
<gene>
    <name evidence="2" type="primary">LOC115412239</name>
    <name evidence="3" type="synonym">tex30</name>
</gene>
<sequence>MDAVLCSPSSAEDVHTAVILTHGAGGDMNFTHLVSVARALASSGIFCLRFTCKGLNLAYRVKAYRAVWDYLKTLKFTLKNIFVGGRSMGGRAAAALCRQLSAGTEGAVGGLICLSFPLHPPGQTDAHRQRSADLRELPEHMEVLFVSGTEDQMCEKVVFNRMLKEMKAQVEVFWINGGSHGLTVKDRSEDSVLQQVNSHVIAWTKKHQL</sequence>
<dbReference type="Ensembl" id="ENSSORT00005009396.1">
    <property type="protein sequence ID" value="ENSSORP00005009092.1"/>
    <property type="gene ID" value="ENSSORG00005004993.1"/>
</dbReference>
<evidence type="ECO:0000313" key="3">
    <source>
        <dbReference type="Ensembl" id="ENSSORP00005009848.1"/>
    </source>
</evidence>
<reference evidence="2" key="2">
    <citation type="submission" date="2025-05" db="UniProtKB">
        <authorList>
            <consortium name="Ensembl"/>
        </authorList>
    </citation>
    <scope>IDENTIFICATION</scope>
</reference>
<evidence type="ECO:0000259" key="1">
    <source>
        <dbReference type="Pfam" id="PF20408"/>
    </source>
</evidence>
<protein>
    <submittedName>
        <fullName evidence="2">Testis-expressed protein 30-like</fullName>
    </submittedName>
</protein>
<dbReference type="Ensembl" id="ENSSORT00005010178.1">
    <property type="protein sequence ID" value="ENSSORP00005009848.1"/>
    <property type="gene ID" value="ENSSORG00005005383.1"/>
</dbReference>
<evidence type="ECO:0000313" key="2">
    <source>
        <dbReference type="Ensembl" id="ENSSORP00005009092.1"/>
    </source>
</evidence>
<proteinExistence type="predicted"/>
<accession>A0A672YXE2</accession>
<dbReference type="Pfam" id="PF20408">
    <property type="entry name" value="Abhydrolase_11"/>
    <property type="match status" value="1"/>
</dbReference>
<keyword evidence="4" id="KW-1185">Reference proteome</keyword>
<evidence type="ECO:0000313" key="4">
    <source>
        <dbReference type="Proteomes" id="UP000472271"/>
    </source>
</evidence>
<dbReference type="InterPro" id="IPR029058">
    <property type="entry name" value="AB_hydrolase_fold"/>
</dbReference>
<dbReference type="PANTHER" id="PTHR13136">
    <property type="entry name" value="TESTIS DEVELOPMENT PROTEIN PRTD"/>
    <property type="match status" value="1"/>
</dbReference>
<dbReference type="PANTHER" id="PTHR13136:SF11">
    <property type="entry name" value="TESTIS-EXPRESSED PROTEIN 30"/>
    <property type="match status" value="1"/>
</dbReference>